<proteinExistence type="predicted"/>
<dbReference type="KEGG" id="asag:FGM00_12930"/>
<dbReference type="RefSeq" id="WP_138853314.1">
    <property type="nucleotide sequence ID" value="NZ_CP040710.1"/>
</dbReference>
<reference evidence="1 2" key="1">
    <citation type="submission" date="2019-05" db="EMBL/GenBank/DDBJ databases">
        <title>Genome sequencing of F202Z8.</title>
        <authorList>
            <person name="Kwon Y.M."/>
        </authorList>
    </citation>
    <scope>NUCLEOTIDE SEQUENCE [LARGE SCALE GENOMIC DNA]</scope>
    <source>
        <strain evidence="1 2">F202Z8</strain>
    </source>
</reference>
<organism evidence="1 2">
    <name type="scientific">Aggregatimonas sangjinii</name>
    <dbReference type="NCBI Taxonomy" id="2583587"/>
    <lineage>
        <taxon>Bacteria</taxon>
        <taxon>Pseudomonadati</taxon>
        <taxon>Bacteroidota</taxon>
        <taxon>Flavobacteriia</taxon>
        <taxon>Flavobacteriales</taxon>
        <taxon>Flavobacteriaceae</taxon>
        <taxon>Aggregatimonas</taxon>
    </lineage>
</organism>
<name>A0A5B7SVL1_9FLAO</name>
<keyword evidence="2" id="KW-1185">Reference proteome</keyword>
<dbReference type="EMBL" id="CP040710">
    <property type="protein sequence ID" value="QCX00971.1"/>
    <property type="molecule type" value="Genomic_DNA"/>
</dbReference>
<evidence type="ECO:0000313" key="1">
    <source>
        <dbReference type="EMBL" id="QCX00971.1"/>
    </source>
</evidence>
<dbReference type="Proteomes" id="UP000310017">
    <property type="component" value="Chromosome"/>
</dbReference>
<gene>
    <name evidence="1" type="ORF">FGM00_12930</name>
</gene>
<dbReference type="OrthoDB" id="1443148at2"/>
<dbReference type="AlphaFoldDB" id="A0A5B7SVL1"/>
<accession>A0A5B7SVL1</accession>
<sequence>MNLKRTTLIPVDDPGLAKSIFNAFIEKEMMILMIIIGDTKSVREAIPMADNLATLSYFNMERWVLWIRDGKVLETTLKEHLKASTEDHANADFGDIKCFCFSPIADEVAGIILKNGKLDYASLHQSFFRAQAHDIAITNS</sequence>
<protein>
    <submittedName>
        <fullName evidence="1">Uncharacterized protein</fullName>
    </submittedName>
</protein>
<evidence type="ECO:0000313" key="2">
    <source>
        <dbReference type="Proteomes" id="UP000310017"/>
    </source>
</evidence>